<sequence>MKRLFITTSQNPSAYPDAPGGVSGAMAVPAAPICGTATITVPDQLQDAAVMAIRNGGKGNLTLFYTPGNPEAPQLQLSPPVNGFETGTGNKTIPPGQVAYLTDLKGGEGITYVGGPFTILPGTFCYADLLDPPERTDAKVSF</sequence>
<accession>A0A1Y0V0U2</accession>
<dbReference type="Proteomes" id="UP000195633">
    <property type="component" value="Chromosome"/>
</dbReference>
<dbReference type="RefSeq" id="WP_087635467.1">
    <property type="nucleotide sequence ID" value="NZ_CP021524.1"/>
</dbReference>
<protein>
    <submittedName>
        <fullName evidence="1">Uncharacterized protein</fullName>
    </submittedName>
</protein>
<evidence type="ECO:0000313" key="2">
    <source>
        <dbReference type="Proteomes" id="UP000195633"/>
    </source>
</evidence>
<dbReference type="AlphaFoldDB" id="A0A1Y0V0U2"/>
<proteinExistence type="predicted"/>
<name>A0A1Y0V0U2_9PROT</name>
<organism evidence="1 2">
    <name type="scientific">Acetobacter ascendens</name>
    <dbReference type="NCBI Taxonomy" id="481146"/>
    <lineage>
        <taxon>Bacteria</taxon>
        <taxon>Pseudomonadati</taxon>
        <taxon>Pseudomonadota</taxon>
        <taxon>Alphaproteobacteria</taxon>
        <taxon>Acetobacterales</taxon>
        <taxon>Acetobacteraceae</taxon>
        <taxon>Acetobacter</taxon>
    </lineage>
</organism>
<reference evidence="1 2" key="1">
    <citation type="submission" date="2017-05" db="EMBL/GenBank/DDBJ databases">
        <title>Genome sequence of Acetobacter pasteurianus subsp. ascendens strain SRCM101447.</title>
        <authorList>
            <person name="Cho S.H."/>
        </authorList>
    </citation>
    <scope>NUCLEOTIDE SEQUENCE [LARGE SCALE GENOMIC DNA]</scope>
    <source>
        <strain evidence="1 2">SRCM101447</strain>
    </source>
</reference>
<dbReference type="EMBL" id="CP021524">
    <property type="protein sequence ID" value="ARW09983.1"/>
    <property type="molecule type" value="Genomic_DNA"/>
</dbReference>
<evidence type="ECO:0000313" key="1">
    <source>
        <dbReference type="EMBL" id="ARW09983.1"/>
    </source>
</evidence>
<gene>
    <name evidence="1" type="ORF">S101447_00881</name>
</gene>